<dbReference type="PANTHER" id="PTHR11851">
    <property type="entry name" value="METALLOPROTEASE"/>
    <property type="match status" value="1"/>
</dbReference>
<feature type="domain" description="Peptidase M16 C-terminal" evidence="10">
    <location>
        <begin position="246"/>
        <end position="416"/>
    </location>
</feature>
<evidence type="ECO:0000313" key="12">
    <source>
        <dbReference type="Proteomes" id="UP000316621"/>
    </source>
</evidence>
<dbReference type="Proteomes" id="UP000316621">
    <property type="component" value="Chromosome 3"/>
</dbReference>
<evidence type="ECO:0000256" key="8">
    <source>
        <dbReference type="ARBA" id="ARBA00023128"/>
    </source>
</evidence>
<dbReference type="Gene3D" id="3.30.830.10">
    <property type="entry name" value="Metalloenzyme, LuxS/M16 peptidase-like"/>
    <property type="match status" value="2"/>
</dbReference>
<organism evidence="11 12">
    <name type="scientific">Papaver somniferum</name>
    <name type="common">Opium poppy</name>
    <dbReference type="NCBI Taxonomy" id="3469"/>
    <lineage>
        <taxon>Eukaryota</taxon>
        <taxon>Viridiplantae</taxon>
        <taxon>Streptophyta</taxon>
        <taxon>Embryophyta</taxon>
        <taxon>Tracheophyta</taxon>
        <taxon>Spermatophyta</taxon>
        <taxon>Magnoliopsida</taxon>
        <taxon>Ranunculales</taxon>
        <taxon>Papaveraceae</taxon>
        <taxon>Papaveroideae</taxon>
        <taxon>Papaver</taxon>
    </lineage>
</organism>
<dbReference type="InterPro" id="IPR050361">
    <property type="entry name" value="MPP/UQCRC_Complex"/>
</dbReference>
<evidence type="ECO:0000259" key="10">
    <source>
        <dbReference type="Pfam" id="PF05193"/>
    </source>
</evidence>
<protein>
    <recommendedName>
        <fullName evidence="13">Peptidase M16 N-terminal domain-containing protein</fullName>
    </recommendedName>
</protein>
<dbReference type="OrthoDB" id="10251424at2759"/>
<dbReference type="PANTHER" id="PTHR11851:SF149">
    <property type="entry name" value="GH01077P"/>
    <property type="match status" value="1"/>
</dbReference>
<evidence type="ECO:0000256" key="7">
    <source>
        <dbReference type="ARBA" id="ARBA00023049"/>
    </source>
</evidence>
<keyword evidence="3" id="KW-0645">Protease</keyword>
<dbReference type="GO" id="GO:0008237">
    <property type="term" value="F:metallopeptidase activity"/>
    <property type="evidence" value="ECO:0007669"/>
    <property type="project" value="UniProtKB-KW"/>
</dbReference>
<proteinExistence type="predicted"/>
<dbReference type="SUPFAM" id="SSF63411">
    <property type="entry name" value="LuxS/MPP-like metallohydrolase"/>
    <property type="match status" value="2"/>
</dbReference>
<evidence type="ECO:0008006" key="13">
    <source>
        <dbReference type="Google" id="ProtNLM"/>
    </source>
</evidence>
<evidence type="ECO:0000256" key="2">
    <source>
        <dbReference type="ARBA" id="ARBA00004173"/>
    </source>
</evidence>
<comment type="subcellular location">
    <subcellularLocation>
        <location evidence="2">Mitochondrion</location>
    </subcellularLocation>
</comment>
<dbReference type="GO" id="GO:0046872">
    <property type="term" value="F:metal ion binding"/>
    <property type="evidence" value="ECO:0007669"/>
    <property type="project" value="UniProtKB-KW"/>
</dbReference>
<dbReference type="Pfam" id="PF00675">
    <property type="entry name" value="Peptidase_M16"/>
    <property type="match status" value="1"/>
</dbReference>
<gene>
    <name evidence="11" type="ORF">C5167_013515</name>
</gene>
<keyword evidence="8" id="KW-0496">Mitochondrion</keyword>
<dbReference type="InterPro" id="IPR011765">
    <property type="entry name" value="Pept_M16_N"/>
</dbReference>
<dbReference type="Gramene" id="RZC54664">
    <property type="protein sequence ID" value="RZC54664"/>
    <property type="gene ID" value="C5167_013515"/>
</dbReference>
<dbReference type="InterPro" id="IPR007863">
    <property type="entry name" value="Peptidase_M16_C"/>
</dbReference>
<dbReference type="AlphaFoldDB" id="A0A4Y7J0K2"/>
<sequence length="417" mass="46316">MALKHSLRKTHTVRKLNNLTHTCPFISTSQSSGPSLMVTCDQPAALIESNRLEKPNPKFLKYSLPHPVVIDPSIILSFPETRVTTLPNGLRVATESNLAAKTATISAWIDAGSRHDTDETSGAAHYVEHIKLNSACRMSKEERQEKIQDMGGCLSAKTAREYTAYNLTVRDKYVPNALYIIADILQKNSYYSYQDVDFLRNIILQEKQAVERCPEKLIFDHLHTAAFLSSPLGRTVLGPDHVIKTIHRNKIVDFISTHYTPPRMVIAASGAVKHEDIIDKVKKLITDLPTDPTTASHLAAKEPTIFTASEVRIIDDGVPLAHFAVAFKGASLTDPDSIALMVMQFMLGSWSKNTVFGKFIGSELAQRVAIDNIAESLMPFNKNYRDAGLFGVYACAKADCLDELAHAIMYEINKLKY</sequence>
<evidence type="ECO:0000256" key="5">
    <source>
        <dbReference type="ARBA" id="ARBA00022801"/>
    </source>
</evidence>
<keyword evidence="12" id="KW-1185">Reference proteome</keyword>
<dbReference type="InterPro" id="IPR011249">
    <property type="entry name" value="Metalloenz_LuxS/M16"/>
</dbReference>
<keyword evidence="7" id="KW-0482">Metalloprotease</keyword>
<keyword evidence="6" id="KW-0862">Zinc</keyword>
<name>A0A4Y7J0K2_PAPSO</name>
<dbReference type="OMA" id="HAIMYEI"/>
<evidence type="ECO:0000259" key="9">
    <source>
        <dbReference type="Pfam" id="PF00675"/>
    </source>
</evidence>
<dbReference type="GO" id="GO:0005739">
    <property type="term" value="C:mitochondrion"/>
    <property type="evidence" value="ECO:0007669"/>
    <property type="project" value="UniProtKB-SubCell"/>
</dbReference>
<feature type="domain" description="Peptidase M16 N-terminal" evidence="9">
    <location>
        <begin position="91"/>
        <end position="240"/>
    </location>
</feature>
<reference evidence="11 12" key="1">
    <citation type="journal article" date="2018" name="Science">
        <title>The opium poppy genome and morphinan production.</title>
        <authorList>
            <person name="Guo L."/>
            <person name="Winzer T."/>
            <person name="Yang X."/>
            <person name="Li Y."/>
            <person name="Ning Z."/>
            <person name="He Z."/>
            <person name="Teodor R."/>
            <person name="Lu Y."/>
            <person name="Bowser T.A."/>
            <person name="Graham I.A."/>
            <person name="Ye K."/>
        </authorList>
    </citation>
    <scope>NUCLEOTIDE SEQUENCE [LARGE SCALE GENOMIC DNA]</scope>
    <source>
        <strain evidence="12">cv. HN1</strain>
        <tissue evidence="11">Leaves</tissue>
    </source>
</reference>
<keyword evidence="5" id="KW-0378">Hydrolase</keyword>
<evidence type="ECO:0000256" key="6">
    <source>
        <dbReference type="ARBA" id="ARBA00022833"/>
    </source>
</evidence>
<evidence type="ECO:0000256" key="3">
    <source>
        <dbReference type="ARBA" id="ARBA00022670"/>
    </source>
</evidence>
<dbReference type="Pfam" id="PF05193">
    <property type="entry name" value="Peptidase_M16_C"/>
    <property type="match status" value="1"/>
</dbReference>
<keyword evidence="4" id="KW-0479">Metal-binding</keyword>
<comment type="cofactor">
    <cofactor evidence="1">
        <name>Zn(2+)</name>
        <dbReference type="ChEBI" id="CHEBI:29105"/>
    </cofactor>
</comment>
<evidence type="ECO:0000256" key="4">
    <source>
        <dbReference type="ARBA" id="ARBA00022723"/>
    </source>
</evidence>
<dbReference type="GO" id="GO:0006508">
    <property type="term" value="P:proteolysis"/>
    <property type="evidence" value="ECO:0007669"/>
    <property type="project" value="UniProtKB-KW"/>
</dbReference>
<dbReference type="STRING" id="3469.A0A4Y7J0K2"/>
<accession>A0A4Y7J0K2</accession>
<dbReference type="EMBL" id="CM010717">
    <property type="protein sequence ID" value="RZC54664.1"/>
    <property type="molecule type" value="Genomic_DNA"/>
</dbReference>
<evidence type="ECO:0000313" key="11">
    <source>
        <dbReference type="EMBL" id="RZC54664.1"/>
    </source>
</evidence>
<evidence type="ECO:0000256" key="1">
    <source>
        <dbReference type="ARBA" id="ARBA00001947"/>
    </source>
</evidence>